<keyword evidence="1" id="KW-0472">Membrane</keyword>
<feature type="transmembrane region" description="Helical" evidence="1">
    <location>
        <begin position="27"/>
        <end position="47"/>
    </location>
</feature>
<name>A0AAU8ZR33_MORMO</name>
<protein>
    <recommendedName>
        <fullName evidence="4">SMODS and SLOG-associating 2TM effector domain-containing protein</fullName>
    </recommendedName>
</protein>
<proteinExistence type="predicted"/>
<evidence type="ECO:0000313" key="3">
    <source>
        <dbReference type="Proteomes" id="UP000244682"/>
    </source>
</evidence>
<dbReference type="Proteomes" id="UP000244682">
    <property type="component" value="Chromosome"/>
</dbReference>
<feature type="transmembrane region" description="Helical" evidence="1">
    <location>
        <begin position="170"/>
        <end position="187"/>
    </location>
</feature>
<gene>
    <name evidence="2" type="ORF">AM380_18485</name>
</gene>
<keyword evidence="1" id="KW-1133">Transmembrane helix</keyword>
<dbReference type="AlphaFoldDB" id="A0AAU8ZR33"/>
<dbReference type="EMBL" id="CP028956">
    <property type="protein sequence ID" value="AWC95483.1"/>
    <property type="molecule type" value="Genomic_DNA"/>
</dbReference>
<organism evidence="2 3">
    <name type="scientific">Morganella morganii</name>
    <name type="common">Proteus morganii</name>
    <dbReference type="NCBI Taxonomy" id="582"/>
    <lineage>
        <taxon>Bacteria</taxon>
        <taxon>Pseudomonadati</taxon>
        <taxon>Pseudomonadota</taxon>
        <taxon>Gammaproteobacteria</taxon>
        <taxon>Enterobacterales</taxon>
        <taxon>Morganellaceae</taxon>
        <taxon>Morganella</taxon>
    </lineage>
</organism>
<sequence length="240" mass="28408">MSDLKNTIDIIEELVKYLFEPEKISTLLPAVIIFLSYKYEFFTGAFYKIKNKKLNELSFYREKIKSESLAKYINLKIDEIIEKRVTKVNCHKERMVFMYVSSCRGKWHYGDIVLRNIISYIRIGKRLRIDFKKYKENRSGYVRKFILYLISMVATIIISFYFKVYNHSDYGFFLSLIIMGFFEVLAINNHSKIFKLKHLQEYNSALKKIDATVFISEYINDSSYSLTTPPPVKSSSSQQN</sequence>
<evidence type="ECO:0000256" key="1">
    <source>
        <dbReference type="SAM" id="Phobius"/>
    </source>
</evidence>
<keyword evidence="1" id="KW-0812">Transmembrane</keyword>
<dbReference type="RefSeq" id="WP_108657278.1">
    <property type="nucleotide sequence ID" value="NZ_CP028956.1"/>
</dbReference>
<evidence type="ECO:0008006" key="4">
    <source>
        <dbReference type="Google" id="ProtNLM"/>
    </source>
</evidence>
<reference evidence="2 3" key="1">
    <citation type="submission" date="2018-04" db="EMBL/GenBank/DDBJ databases">
        <title>Whole genome sequencing of Morganella morganii AR_0133.</title>
        <authorList>
            <person name="Conlan S."/>
            <person name="Thomas P.J."/>
            <person name="Mullikin J."/>
            <person name="Frank K.M."/>
            <person name="Segre J.A."/>
        </authorList>
    </citation>
    <scope>NUCLEOTIDE SEQUENCE [LARGE SCALE GENOMIC DNA]</scope>
    <source>
        <strain evidence="2 3">AR_0133</strain>
    </source>
</reference>
<accession>A0AAU8ZR33</accession>
<evidence type="ECO:0000313" key="2">
    <source>
        <dbReference type="EMBL" id="AWC95483.1"/>
    </source>
</evidence>
<feature type="transmembrane region" description="Helical" evidence="1">
    <location>
        <begin position="145"/>
        <end position="164"/>
    </location>
</feature>